<dbReference type="Proteomes" id="UP000494206">
    <property type="component" value="Unassembled WGS sequence"/>
</dbReference>
<keyword evidence="3" id="KW-1185">Reference proteome</keyword>
<reference evidence="2 3" key="1">
    <citation type="submission" date="2020-04" db="EMBL/GenBank/DDBJ databases">
        <authorList>
            <person name="Laetsch R D."/>
            <person name="Stevens L."/>
            <person name="Kumar S."/>
            <person name="Blaxter L. M."/>
        </authorList>
    </citation>
    <scope>NUCLEOTIDE SEQUENCE [LARGE SCALE GENOMIC DNA]</scope>
</reference>
<feature type="compositionally biased region" description="Basic and acidic residues" evidence="1">
    <location>
        <begin position="236"/>
        <end position="245"/>
    </location>
</feature>
<feature type="compositionally biased region" description="Polar residues" evidence="1">
    <location>
        <begin position="25"/>
        <end position="36"/>
    </location>
</feature>
<feature type="region of interest" description="Disordered" evidence="1">
    <location>
        <begin position="217"/>
        <end position="245"/>
    </location>
</feature>
<sequence>MFNNIFNTVKDAAGTVAKTIEEQNRQNAQAGSQQQHADVEEAVGKVDSQGGKVQVTTVHDEAKKEEPNKGSDFLADFLNVAQEVGKAYGKTLEEQKKQQQQAGVVEESVAKVDSQGGKVQIATVQDEKKVEQKPGTDLLAGFINVAQEVGKAYSKSVEEQNKQKNQEEPIGKVDSQGGKVQVSSVQENKDTAQPAAGSSLLNNFLNIAQDVGKALEKKTEDGHQNTNPTPVAQKPAESKELNDSDLKVIGENIGSIVSGLFKKDEEKKSEFKPEPVIDDIEGEIGKVTTTGYTGLKKKEN</sequence>
<evidence type="ECO:0000313" key="2">
    <source>
        <dbReference type="EMBL" id="CAB3404614.1"/>
    </source>
</evidence>
<feature type="region of interest" description="Disordered" evidence="1">
    <location>
        <begin position="156"/>
        <end position="197"/>
    </location>
</feature>
<dbReference type="AlphaFoldDB" id="A0A8S1ERI1"/>
<evidence type="ECO:0000256" key="1">
    <source>
        <dbReference type="SAM" id="MobiDB-lite"/>
    </source>
</evidence>
<dbReference type="OrthoDB" id="5877171at2759"/>
<gene>
    <name evidence="2" type="ORF">CBOVIS_LOCUS6917</name>
</gene>
<evidence type="ECO:0000313" key="3">
    <source>
        <dbReference type="Proteomes" id="UP000494206"/>
    </source>
</evidence>
<comment type="caution">
    <text evidence="2">The sequence shown here is derived from an EMBL/GenBank/DDBJ whole genome shotgun (WGS) entry which is preliminary data.</text>
</comment>
<proteinExistence type="predicted"/>
<feature type="compositionally biased region" description="Basic and acidic residues" evidence="1">
    <location>
        <begin position="58"/>
        <end position="69"/>
    </location>
</feature>
<dbReference type="EMBL" id="CADEPM010000004">
    <property type="protein sequence ID" value="CAB3404614.1"/>
    <property type="molecule type" value="Genomic_DNA"/>
</dbReference>
<feature type="region of interest" description="Disordered" evidence="1">
    <location>
        <begin position="23"/>
        <end position="69"/>
    </location>
</feature>
<feature type="compositionally biased region" description="Basic and acidic residues" evidence="1">
    <location>
        <begin position="156"/>
        <end position="171"/>
    </location>
</feature>
<organism evidence="2 3">
    <name type="scientific">Caenorhabditis bovis</name>
    <dbReference type="NCBI Taxonomy" id="2654633"/>
    <lineage>
        <taxon>Eukaryota</taxon>
        <taxon>Metazoa</taxon>
        <taxon>Ecdysozoa</taxon>
        <taxon>Nematoda</taxon>
        <taxon>Chromadorea</taxon>
        <taxon>Rhabditida</taxon>
        <taxon>Rhabditina</taxon>
        <taxon>Rhabditomorpha</taxon>
        <taxon>Rhabditoidea</taxon>
        <taxon>Rhabditidae</taxon>
        <taxon>Peloderinae</taxon>
        <taxon>Caenorhabditis</taxon>
    </lineage>
</organism>
<protein>
    <submittedName>
        <fullName evidence="2">Uncharacterized protein</fullName>
    </submittedName>
</protein>
<name>A0A8S1ERI1_9PELO</name>
<accession>A0A8S1ERI1</accession>